<organism evidence="5 6">
    <name type="scientific">Poecilia latipinna</name>
    <name type="common">sailfin molly</name>
    <dbReference type="NCBI Taxonomy" id="48699"/>
    <lineage>
        <taxon>Eukaryota</taxon>
        <taxon>Metazoa</taxon>
        <taxon>Chordata</taxon>
        <taxon>Craniata</taxon>
        <taxon>Vertebrata</taxon>
        <taxon>Euteleostomi</taxon>
        <taxon>Actinopterygii</taxon>
        <taxon>Neopterygii</taxon>
        <taxon>Teleostei</taxon>
        <taxon>Neoteleostei</taxon>
        <taxon>Acanthomorphata</taxon>
        <taxon>Ovalentaria</taxon>
        <taxon>Atherinomorphae</taxon>
        <taxon>Cyprinodontiformes</taxon>
        <taxon>Poeciliidae</taxon>
        <taxon>Poeciliinae</taxon>
        <taxon>Poecilia</taxon>
    </lineage>
</organism>
<dbReference type="InterPro" id="IPR029069">
    <property type="entry name" value="HotDog_dom_sf"/>
</dbReference>
<keyword evidence="6" id="KW-1185">Reference proteome</keyword>
<accession>A0A3B3TPV8</accession>
<evidence type="ECO:0000256" key="3">
    <source>
        <dbReference type="ARBA" id="ARBA00022832"/>
    </source>
</evidence>
<proteinExistence type="predicted"/>
<dbReference type="Gene3D" id="3.10.129.10">
    <property type="entry name" value="Hotdog Thioesterase"/>
    <property type="match status" value="2"/>
</dbReference>
<keyword evidence="3" id="KW-0276">Fatty acid metabolism</keyword>
<dbReference type="GO" id="GO:0006631">
    <property type="term" value="P:fatty acid metabolic process"/>
    <property type="evidence" value="ECO:0007669"/>
    <property type="project" value="UniProtKB-KW"/>
</dbReference>
<reference evidence="5" key="1">
    <citation type="submission" date="2025-08" db="UniProtKB">
        <authorList>
            <consortium name="Ensembl"/>
        </authorList>
    </citation>
    <scope>IDENTIFICATION</scope>
</reference>
<reference evidence="5" key="2">
    <citation type="submission" date="2025-09" db="UniProtKB">
        <authorList>
            <consortium name="Ensembl"/>
        </authorList>
    </citation>
    <scope>IDENTIFICATION</scope>
</reference>
<dbReference type="STRING" id="48699.ENSPLAP00000003250"/>
<dbReference type="GO" id="GO:0016787">
    <property type="term" value="F:hydrolase activity"/>
    <property type="evidence" value="ECO:0007669"/>
    <property type="project" value="UniProtKB-KW"/>
</dbReference>
<dbReference type="SUPFAM" id="SSF54637">
    <property type="entry name" value="Thioesterase/thiol ester dehydrase-isomerase"/>
    <property type="match status" value="1"/>
</dbReference>
<keyword evidence="2" id="KW-0378">Hydrolase</keyword>
<protein>
    <submittedName>
        <fullName evidence="5">Uncharacterized protein</fullName>
    </submittedName>
</protein>
<name>A0A3B3TPV8_9TELE</name>
<evidence type="ECO:0000256" key="1">
    <source>
        <dbReference type="ARBA" id="ARBA00022490"/>
    </source>
</evidence>
<evidence type="ECO:0000256" key="4">
    <source>
        <dbReference type="ARBA" id="ARBA00023098"/>
    </source>
</evidence>
<evidence type="ECO:0000313" key="5">
    <source>
        <dbReference type="Ensembl" id="ENSPLAP00000003250.1"/>
    </source>
</evidence>
<evidence type="ECO:0000256" key="2">
    <source>
        <dbReference type="ARBA" id="ARBA00022801"/>
    </source>
</evidence>
<dbReference type="GeneTree" id="ENSGT00940000182089"/>
<dbReference type="InterPro" id="IPR052365">
    <property type="entry name" value="THEM4/THEM5_acyl-CoA_thioest"/>
</dbReference>
<dbReference type="Ensembl" id="ENSPLAT00000011675.1">
    <property type="protein sequence ID" value="ENSPLAP00000003250.1"/>
    <property type="gene ID" value="ENSPLAG00000004692.1"/>
</dbReference>
<keyword evidence="1" id="KW-0963">Cytoplasm</keyword>
<dbReference type="PANTHER" id="PTHR12418:SF19">
    <property type="entry name" value="ACYL-COENZYME A THIOESTERASE THEM4"/>
    <property type="match status" value="1"/>
</dbReference>
<sequence length="178" mass="19830">KVVCNSYSSKISGITIWHLDLFVIPHSGLSYEGHIFQTNHRRLAADRSVCLCCVSSGGVYLSKIIQSKARLFTRNIRDPGTSFEYVIFFRQDKFKCACIFQAGHLLEGAPGPIPLGSTVLIESILDKEDGRKIYISCRVTSTDGSKLHTEATVMISWLMSSCHNKDILNNVNFVLKVS</sequence>
<keyword evidence="4" id="KW-0443">Lipid metabolism</keyword>
<evidence type="ECO:0000313" key="6">
    <source>
        <dbReference type="Proteomes" id="UP000261500"/>
    </source>
</evidence>
<dbReference type="Proteomes" id="UP000261500">
    <property type="component" value="Unplaced"/>
</dbReference>
<dbReference type="PANTHER" id="PTHR12418">
    <property type="entry name" value="ACYL-COENZYME A THIOESTERASE THEM4"/>
    <property type="match status" value="1"/>
</dbReference>
<dbReference type="AlphaFoldDB" id="A0A3B3TPV8"/>